<evidence type="ECO:0000259" key="2">
    <source>
        <dbReference type="Pfam" id="PF01243"/>
    </source>
</evidence>
<dbReference type="Gene3D" id="2.30.110.10">
    <property type="entry name" value="Electron Transport, Fmn-binding Protein, Chain A"/>
    <property type="match status" value="1"/>
</dbReference>
<dbReference type="InterPro" id="IPR052019">
    <property type="entry name" value="F420H2_bilvrd_red/Heme_oxyg"/>
</dbReference>
<evidence type="ECO:0000256" key="1">
    <source>
        <dbReference type="ARBA" id="ARBA00023002"/>
    </source>
</evidence>
<proteinExistence type="predicted"/>
<organism evidence="3 4">
    <name type="scientific">Kitasatospora arboriphila</name>
    <dbReference type="NCBI Taxonomy" id="258052"/>
    <lineage>
        <taxon>Bacteria</taxon>
        <taxon>Bacillati</taxon>
        <taxon>Actinomycetota</taxon>
        <taxon>Actinomycetes</taxon>
        <taxon>Kitasatosporales</taxon>
        <taxon>Streptomycetaceae</taxon>
        <taxon>Kitasatospora</taxon>
    </lineage>
</organism>
<dbReference type="RefSeq" id="WP_344623503.1">
    <property type="nucleotide sequence ID" value="NZ_BAAALD010000017.1"/>
</dbReference>
<name>A0ABP4DYQ0_9ACTN</name>
<dbReference type="InterPro" id="IPR012349">
    <property type="entry name" value="Split_barrel_FMN-bd"/>
</dbReference>
<reference evidence="4" key="1">
    <citation type="journal article" date="2019" name="Int. J. Syst. Evol. Microbiol.">
        <title>The Global Catalogue of Microorganisms (GCM) 10K type strain sequencing project: providing services to taxonomists for standard genome sequencing and annotation.</title>
        <authorList>
            <consortium name="The Broad Institute Genomics Platform"/>
            <consortium name="The Broad Institute Genome Sequencing Center for Infectious Disease"/>
            <person name="Wu L."/>
            <person name="Ma J."/>
        </authorList>
    </citation>
    <scope>NUCLEOTIDE SEQUENCE [LARGE SCALE GENOMIC DNA]</scope>
    <source>
        <strain evidence="4">JCM 13002</strain>
    </source>
</reference>
<dbReference type="PANTHER" id="PTHR35176">
    <property type="entry name" value="HEME OXYGENASE HI_0854-RELATED"/>
    <property type="match status" value="1"/>
</dbReference>
<feature type="domain" description="Pyridoxamine 5'-phosphate oxidase N-terminal" evidence="2">
    <location>
        <begin position="6"/>
        <end position="130"/>
    </location>
</feature>
<keyword evidence="4" id="KW-1185">Reference proteome</keyword>
<dbReference type="SUPFAM" id="SSF50475">
    <property type="entry name" value="FMN-binding split barrel"/>
    <property type="match status" value="1"/>
</dbReference>
<dbReference type="NCBIfam" id="TIGR03618">
    <property type="entry name" value="Rv1155_F420"/>
    <property type="match status" value="1"/>
</dbReference>
<gene>
    <name evidence="3" type="ORF">GCM10009663_23710</name>
</gene>
<evidence type="ECO:0000313" key="4">
    <source>
        <dbReference type="Proteomes" id="UP001499987"/>
    </source>
</evidence>
<keyword evidence="1" id="KW-0560">Oxidoreductase</keyword>
<dbReference type="Proteomes" id="UP001499987">
    <property type="component" value="Unassembled WGS sequence"/>
</dbReference>
<accession>A0ABP4DYQ0</accession>
<dbReference type="EMBL" id="BAAALD010000017">
    <property type="protein sequence ID" value="GAA1080390.1"/>
    <property type="molecule type" value="Genomic_DNA"/>
</dbReference>
<sequence>MPEPPLPEKAVALLRKANPAVIATLRPDGQPVSTATWYLWEEDGRVLVNMDEGRTRLHHLRADPRVSLTVLDEHSWYTHITLIGRVAELYEDRELADIDRLSRHYRGRDYPVRDRGRVTALIEVDRWHGWGTVTGRFR</sequence>
<dbReference type="Pfam" id="PF01243">
    <property type="entry name" value="PNPOx_N"/>
    <property type="match status" value="1"/>
</dbReference>
<comment type="caution">
    <text evidence="3">The sequence shown here is derived from an EMBL/GenBank/DDBJ whole genome shotgun (WGS) entry which is preliminary data.</text>
</comment>
<evidence type="ECO:0000313" key="3">
    <source>
        <dbReference type="EMBL" id="GAA1080390.1"/>
    </source>
</evidence>
<dbReference type="InterPro" id="IPR019920">
    <property type="entry name" value="F420-binding_dom_put"/>
</dbReference>
<dbReference type="PANTHER" id="PTHR35176:SF6">
    <property type="entry name" value="HEME OXYGENASE HI_0854-RELATED"/>
    <property type="match status" value="1"/>
</dbReference>
<protein>
    <submittedName>
        <fullName evidence="3">PPOX class F420-dependent oxidoreductase</fullName>
    </submittedName>
</protein>
<dbReference type="InterPro" id="IPR011576">
    <property type="entry name" value="Pyridox_Oxase_N"/>
</dbReference>